<comment type="caution">
    <text evidence="1">The sequence shown here is derived from an EMBL/GenBank/DDBJ whole genome shotgun (WGS) entry which is preliminary data.</text>
</comment>
<name>A0ABV0XU97_9TELE</name>
<keyword evidence="2" id="KW-1185">Reference proteome</keyword>
<feature type="non-terminal residue" evidence="1">
    <location>
        <position position="1"/>
    </location>
</feature>
<protein>
    <submittedName>
        <fullName evidence="1">Uncharacterized protein</fullName>
    </submittedName>
</protein>
<evidence type="ECO:0000313" key="2">
    <source>
        <dbReference type="Proteomes" id="UP001469553"/>
    </source>
</evidence>
<gene>
    <name evidence="1" type="ORF">AMECASPLE_027398</name>
</gene>
<dbReference type="Proteomes" id="UP001469553">
    <property type="component" value="Unassembled WGS sequence"/>
</dbReference>
<dbReference type="EMBL" id="JAHRIP010012299">
    <property type="protein sequence ID" value="MEQ2285007.1"/>
    <property type="molecule type" value="Genomic_DNA"/>
</dbReference>
<accession>A0ABV0XU97</accession>
<proteinExistence type="predicted"/>
<reference evidence="1 2" key="1">
    <citation type="submission" date="2021-06" db="EMBL/GenBank/DDBJ databases">
        <authorList>
            <person name="Palmer J.M."/>
        </authorList>
    </citation>
    <scope>NUCLEOTIDE SEQUENCE [LARGE SCALE GENOMIC DNA]</scope>
    <source>
        <strain evidence="1 2">AS_MEX2019</strain>
        <tissue evidence="1">Muscle</tissue>
    </source>
</reference>
<organism evidence="1 2">
    <name type="scientific">Ameca splendens</name>
    <dbReference type="NCBI Taxonomy" id="208324"/>
    <lineage>
        <taxon>Eukaryota</taxon>
        <taxon>Metazoa</taxon>
        <taxon>Chordata</taxon>
        <taxon>Craniata</taxon>
        <taxon>Vertebrata</taxon>
        <taxon>Euteleostomi</taxon>
        <taxon>Actinopterygii</taxon>
        <taxon>Neopterygii</taxon>
        <taxon>Teleostei</taxon>
        <taxon>Neoteleostei</taxon>
        <taxon>Acanthomorphata</taxon>
        <taxon>Ovalentaria</taxon>
        <taxon>Atherinomorphae</taxon>
        <taxon>Cyprinodontiformes</taxon>
        <taxon>Goodeidae</taxon>
        <taxon>Ameca</taxon>
    </lineage>
</organism>
<evidence type="ECO:0000313" key="1">
    <source>
        <dbReference type="EMBL" id="MEQ2285007.1"/>
    </source>
</evidence>
<sequence length="68" mass="7565">HVTSPNHCTEEPKFTVGISHTDSKKRFLSLPLVVVSCRASLRAFNKSFEFYLCLTGISGPQNHLTNSD</sequence>